<feature type="transmembrane region" description="Helical" evidence="2">
    <location>
        <begin position="427"/>
        <end position="447"/>
    </location>
</feature>
<dbReference type="PANTHER" id="PTHR34276">
    <property type="entry name" value="MINI-RIBONUCLEASE 3"/>
    <property type="match status" value="1"/>
</dbReference>
<evidence type="ECO:0000256" key="2">
    <source>
        <dbReference type="SAM" id="Phobius"/>
    </source>
</evidence>
<dbReference type="PANTHER" id="PTHR34276:SF1">
    <property type="entry name" value="MINI-RIBONUCLEASE 3"/>
    <property type="match status" value="1"/>
</dbReference>
<dbReference type="GO" id="GO:0004525">
    <property type="term" value="F:ribonuclease III activity"/>
    <property type="evidence" value="ECO:0007669"/>
    <property type="project" value="InterPro"/>
</dbReference>
<protein>
    <recommendedName>
        <fullName evidence="7">RNase III domain-containing protein</fullName>
    </recommendedName>
</protein>
<evidence type="ECO:0000313" key="6">
    <source>
        <dbReference type="Proteomes" id="UP001168877"/>
    </source>
</evidence>
<proteinExistence type="predicted"/>
<dbReference type="Pfam" id="PF00636">
    <property type="entry name" value="Ribonuclease_3"/>
    <property type="match status" value="1"/>
</dbReference>
<dbReference type="SUPFAM" id="SSF69065">
    <property type="entry name" value="RNase III domain-like"/>
    <property type="match status" value="1"/>
</dbReference>
<dbReference type="InterPro" id="IPR000999">
    <property type="entry name" value="RNase_III_dom"/>
</dbReference>
<reference evidence="5" key="1">
    <citation type="journal article" date="2022" name="Plant J.">
        <title>Strategies of tolerance reflected in two North American maple genomes.</title>
        <authorList>
            <person name="McEvoy S.L."/>
            <person name="Sezen U.U."/>
            <person name="Trouern-Trend A."/>
            <person name="McMahon S.M."/>
            <person name="Schaberg P.G."/>
            <person name="Yang J."/>
            <person name="Wegrzyn J.L."/>
            <person name="Swenson N.G."/>
        </authorList>
    </citation>
    <scope>NUCLEOTIDE SEQUENCE</scope>
    <source>
        <strain evidence="5">NS2018</strain>
    </source>
</reference>
<feature type="compositionally biased region" description="Low complexity" evidence="1">
    <location>
        <begin position="14"/>
        <end position="32"/>
    </location>
</feature>
<dbReference type="AlphaFoldDB" id="A0AA39VZJ2"/>
<feature type="domain" description="RNase III" evidence="3">
    <location>
        <begin position="96"/>
        <end position="196"/>
    </location>
</feature>
<organism evidence="5 6">
    <name type="scientific">Acer saccharum</name>
    <name type="common">Sugar maple</name>
    <dbReference type="NCBI Taxonomy" id="4024"/>
    <lineage>
        <taxon>Eukaryota</taxon>
        <taxon>Viridiplantae</taxon>
        <taxon>Streptophyta</taxon>
        <taxon>Embryophyta</taxon>
        <taxon>Tracheophyta</taxon>
        <taxon>Spermatophyta</taxon>
        <taxon>Magnoliopsida</taxon>
        <taxon>eudicotyledons</taxon>
        <taxon>Gunneridae</taxon>
        <taxon>Pentapetalae</taxon>
        <taxon>rosids</taxon>
        <taxon>malvids</taxon>
        <taxon>Sapindales</taxon>
        <taxon>Sapindaceae</taxon>
        <taxon>Hippocastanoideae</taxon>
        <taxon>Acereae</taxon>
        <taxon>Acer</taxon>
    </lineage>
</organism>
<dbReference type="GO" id="GO:0006396">
    <property type="term" value="P:RNA processing"/>
    <property type="evidence" value="ECO:0007669"/>
    <property type="project" value="InterPro"/>
</dbReference>
<dbReference type="InterPro" id="IPR036389">
    <property type="entry name" value="RNase_III_sf"/>
</dbReference>
<dbReference type="CDD" id="cd00593">
    <property type="entry name" value="RIBOc"/>
    <property type="match status" value="1"/>
</dbReference>
<keyword evidence="6" id="KW-1185">Reference proteome</keyword>
<evidence type="ECO:0000256" key="1">
    <source>
        <dbReference type="SAM" id="MobiDB-lite"/>
    </source>
</evidence>
<comment type="caution">
    <text evidence="5">The sequence shown here is derived from an EMBL/GenBank/DDBJ whole genome shotgun (WGS) entry which is preliminary data.</text>
</comment>
<keyword evidence="2" id="KW-1133">Transmembrane helix</keyword>
<sequence>MPCVYTLHFSTMSLSSLPSSSSTSSLRTLASTAKPPPPPPPPLTLKTRLDPSVFDLLKRPSQGVKANLDESYMGYDVWLPNAPKVQKPRSVFNAAALAYIGDCIYELYARRHFLFPALSIEEYNDRVTAVVRCEAQDTLLQKLLEDDYLSAQERDVLRWGKNVGTSKTRTRRRVGTAVYNRASSLETLIGYLYLTNVNRLEKVMVKLGFSTGVSTQMILEQANAPSIKIVRDAKMTHECAIELVNHAVNELSKMRYSQICLFLQNPISILSVAIEGGIEEIVQTLLRHFPDLMLLMEVEMYTHPAGREWKNNEDQTAKVVFRLEHEKLSKDGEKWMKDTANSCMLVSTLIATVLFAAVFTVPGGYLYDKGIPIFLRSKAFTVFAISNALGLFSSLTSLLMFLAILIARYEMEDFLKSLPEKLIIGPGSLFFSIAAMIIAFGATLTLVLGERWHWISVPIALLASFPVAIFVMLQLPLFIQMVRSTYGASIFRPWPSRVEFL</sequence>
<keyword evidence="2" id="KW-0812">Transmembrane</keyword>
<dbReference type="InterPro" id="IPR026961">
    <property type="entry name" value="PGG_dom"/>
</dbReference>
<name>A0AA39VZJ2_ACESA</name>
<feature type="domain" description="PGG" evidence="4">
    <location>
        <begin position="333"/>
        <end position="446"/>
    </location>
</feature>
<reference evidence="5" key="2">
    <citation type="submission" date="2023-06" db="EMBL/GenBank/DDBJ databases">
        <authorList>
            <person name="Swenson N.G."/>
            <person name="Wegrzyn J.L."/>
            <person name="Mcevoy S.L."/>
        </authorList>
    </citation>
    <scope>NUCLEOTIDE SEQUENCE</scope>
    <source>
        <strain evidence="5">NS2018</strain>
        <tissue evidence="5">Leaf</tissue>
    </source>
</reference>
<feature type="compositionally biased region" description="Pro residues" evidence="1">
    <location>
        <begin position="34"/>
        <end position="43"/>
    </location>
</feature>
<evidence type="ECO:0000259" key="4">
    <source>
        <dbReference type="Pfam" id="PF13962"/>
    </source>
</evidence>
<dbReference type="Gene3D" id="1.10.1520.10">
    <property type="entry name" value="Ribonuclease III domain"/>
    <property type="match status" value="1"/>
</dbReference>
<dbReference type="Proteomes" id="UP001168877">
    <property type="component" value="Unassembled WGS sequence"/>
</dbReference>
<evidence type="ECO:0008006" key="7">
    <source>
        <dbReference type="Google" id="ProtNLM"/>
    </source>
</evidence>
<evidence type="ECO:0000313" key="5">
    <source>
        <dbReference type="EMBL" id="KAK0596336.1"/>
    </source>
</evidence>
<gene>
    <name evidence="5" type="ORF">LWI29_014737</name>
</gene>
<dbReference type="Pfam" id="PF13962">
    <property type="entry name" value="PGG"/>
    <property type="match status" value="1"/>
</dbReference>
<evidence type="ECO:0000259" key="3">
    <source>
        <dbReference type="Pfam" id="PF00636"/>
    </source>
</evidence>
<accession>A0AA39VZJ2</accession>
<feature type="transmembrane region" description="Helical" evidence="2">
    <location>
        <begin position="379"/>
        <end position="407"/>
    </location>
</feature>
<feature type="transmembrane region" description="Helical" evidence="2">
    <location>
        <begin position="459"/>
        <end position="479"/>
    </location>
</feature>
<feature type="transmembrane region" description="Helical" evidence="2">
    <location>
        <begin position="344"/>
        <end position="367"/>
    </location>
</feature>
<feature type="region of interest" description="Disordered" evidence="1">
    <location>
        <begin position="14"/>
        <end position="45"/>
    </location>
</feature>
<keyword evidence="2" id="KW-0472">Membrane</keyword>
<dbReference type="EMBL" id="JAUESC010000004">
    <property type="protein sequence ID" value="KAK0596336.1"/>
    <property type="molecule type" value="Genomic_DNA"/>
</dbReference>